<dbReference type="InterPro" id="IPR053392">
    <property type="entry name" value="Transposase_IS30-like"/>
</dbReference>
<reference evidence="3 4" key="1">
    <citation type="submission" date="2020-04" db="EMBL/GenBank/DDBJ databases">
        <authorList>
            <person name="De Canck E."/>
        </authorList>
    </citation>
    <scope>NUCLEOTIDE SEQUENCE [LARGE SCALE GENOMIC DNA]</scope>
    <source>
        <strain evidence="3 4">LMG 28614</strain>
    </source>
</reference>
<accession>A0A6S7B383</accession>
<sequence length="257" mass="28743">MQKRTYRQLQPEERMTIASMKQQGSSVQAIARILGRAASTVSREPRAGQKHVFCRVGYASAPAQALSTSRREAARPCPKLHPQSVSWRVVLTLLEWKWSSQQISGTLKRMWPNDPTQHVSHETIYTAIYAQPCGELRRPLIACLRHGHSTRMSRKRGTDRRGQIPDMVSIHVRPPEVDDRKISQVSACGRNRIGCGPKWLQPSGDPVLHASNPSSAAVGKVAASQSLRIRRLLASVSRSDSAARLWPNLRICTYAVW</sequence>
<feature type="domain" description="Transposase IS30-like HTH" evidence="2">
    <location>
        <begin position="6"/>
        <end position="44"/>
    </location>
</feature>
<dbReference type="Pfam" id="PF13936">
    <property type="entry name" value="HTH_38"/>
    <property type="match status" value="1"/>
</dbReference>
<dbReference type="InterPro" id="IPR051917">
    <property type="entry name" value="Transposase-Integrase"/>
</dbReference>
<dbReference type="InterPro" id="IPR025246">
    <property type="entry name" value="IS30-like_HTH"/>
</dbReference>
<keyword evidence="1" id="KW-0233">DNA recombination</keyword>
<dbReference type="EMBL" id="CADIKK010000003">
    <property type="protein sequence ID" value="CAB3779432.1"/>
    <property type="molecule type" value="Genomic_DNA"/>
</dbReference>
<proteinExistence type="predicted"/>
<dbReference type="Gene3D" id="1.10.10.60">
    <property type="entry name" value="Homeodomain-like"/>
    <property type="match status" value="1"/>
</dbReference>
<protein>
    <recommendedName>
        <fullName evidence="2">Transposase IS30-like HTH domain-containing protein</fullName>
    </recommendedName>
</protein>
<evidence type="ECO:0000259" key="2">
    <source>
        <dbReference type="Pfam" id="PF13936"/>
    </source>
</evidence>
<dbReference type="GO" id="GO:0005829">
    <property type="term" value="C:cytosol"/>
    <property type="evidence" value="ECO:0007669"/>
    <property type="project" value="TreeGrafter"/>
</dbReference>
<evidence type="ECO:0000313" key="3">
    <source>
        <dbReference type="EMBL" id="CAB3779432.1"/>
    </source>
</evidence>
<organism evidence="3 4">
    <name type="scientific">Paraburkholderia ultramafica</name>
    <dbReference type="NCBI Taxonomy" id="1544867"/>
    <lineage>
        <taxon>Bacteria</taxon>
        <taxon>Pseudomonadati</taxon>
        <taxon>Pseudomonadota</taxon>
        <taxon>Betaproteobacteria</taxon>
        <taxon>Burkholderiales</taxon>
        <taxon>Burkholderiaceae</taxon>
        <taxon>Paraburkholderia</taxon>
    </lineage>
</organism>
<evidence type="ECO:0000256" key="1">
    <source>
        <dbReference type="ARBA" id="ARBA00023172"/>
    </source>
</evidence>
<keyword evidence="4" id="KW-1185">Reference proteome</keyword>
<dbReference type="GO" id="GO:0032196">
    <property type="term" value="P:transposition"/>
    <property type="evidence" value="ECO:0007669"/>
    <property type="project" value="TreeGrafter"/>
</dbReference>
<dbReference type="GO" id="GO:0006310">
    <property type="term" value="P:DNA recombination"/>
    <property type="evidence" value="ECO:0007669"/>
    <property type="project" value="UniProtKB-KW"/>
</dbReference>
<name>A0A6S7B383_9BURK</name>
<dbReference type="PANTHER" id="PTHR10948">
    <property type="entry name" value="TRANSPOSASE"/>
    <property type="match status" value="1"/>
</dbReference>
<dbReference type="AlphaFoldDB" id="A0A6S7B383"/>
<gene>
    <name evidence="3" type="ORF">LMG28614_00838</name>
</gene>
<dbReference type="PANTHER" id="PTHR10948:SF23">
    <property type="entry name" value="TRANSPOSASE INSI FOR INSERTION SEQUENCE ELEMENT IS30A-RELATED"/>
    <property type="match status" value="1"/>
</dbReference>
<dbReference type="GO" id="GO:0004803">
    <property type="term" value="F:transposase activity"/>
    <property type="evidence" value="ECO:0007669"/>
    <property type="project" value="TreeGrafter"/>
</dbReference>
<dbReference type="Proteomes" id="UP000494365">
    <property type="component" value="Unassembled WGS sequence"/>
</dbReference>
<dbReference type="NCBIfam" id="NF033563">
    <property type="entry name" value="transpos_IS30"/>
    <property type="match status" value="1"/>
</dbReference>
<evidence type="ECO:0000313" key="4">
    <source>
        <dbReference type="Proteomes" id="UP000494365"/>
    </source>
</evidence>